<evidence type="ECO:0000313" key="1">
    <source>
        <dbReference type="EMBL" id="EPX64971.1"/>
    </source>
</evidence>
<protein>
    <submittedName>
        <fullName evidence="1">Uncharacterized protein</fullName>
    </submittedName>
</protein>
<gene>
    <name evidence="1" type="ORF">D187_000396</name>
</gene>
<dbReference type="AlphaFoldDB" id="S9PPJ5"/>
<organism evidence="1 2">
    <name type="scientific">Cystobacter fuscus (strain ATCC 25194 / DSM 2262 / NBRC 100088 / M29)</name>
    <dbReference type="NCBI Taxonomy" id="1242864"/>
    <lineage>
        <taxon>Bacteria</taxon>
        <taxon>Pseudomonadati</taxon>
        <taxon>Myxococcota</taxon>
        <taxon>Myxococcia</taxon>
        <taxon>Myxococcales</taxon>
        <taxon>Cystobacterineae</taxon>
        <taxon>Archangiaceae</taxon>
        <taxon>Cystobacter</taxon>
    </lineage>
</organism>
<comment type="caution">
    <text evidence="1">The sequence shown here is derived from an EMBL/GenBank/DDBJ whole genome shotgun (WGS) entry which is preliminary data.</text>
</comment>
<proteinExistence type="predicted"/>
<keyword evidence="2" id="KW-1185">Reference proteome</keyword>
<dbReference type="Proteomes" id="UP000011682">
    <property type="component" value="Unassembled WGS sequence"/>
</dbReference>
<reference evidence="1" key="1">
    <citation type="submission" date="2013-05" db="EMBL/GenBank/DDBJ databases">
        <title>Genome assembly of Cystobacter fuscus DSM 2262.</title>
        <authorList>
            <person name="Sharma G."/>
            <person name="Khatri I."/>
            <person name="Kaur C."/>
            <person name="Mayilraj S."/>
            <person name="Subramanian S."/>
        </authorList>
    </citation>
    <scope>NUCLEOTIDE SEQUENCE [LARGE SCALE GENOMIC DNA]</scope>
    <source>
        <strain evidence="1">DSM 2262</strain>
    </source>
</reference>
<dbReference type="EMBL" id="ANAH02000001">
    <property type="protein sequence ID" value="EPX64971.1"/>
    <property type="molecule type" value="Genomic_DNA"/>
</dbReference>
<evidence type="ECO:0000313" key="2">
    <source>
        <dbReference type="Proteomes" id="UP000011682"/>
    </source>
</evidence>
<accession>S9PPJ5</accession>
<sequence length="139" mass="14419">MGSTVRRGLLRATVVRVLAARVGSADSGVRVLAARVGSAVSGGGIRARSVAPRIPRGGVMRVGVSTRGQEEGQDCEQGQSTHGLETVGGVARVSRWVAVPRTREGFTLAGATSNLSLSPVFPQATSPPQQLPQFSYAPR</sequence>
<name>S9PPJ5_CYSF2</name>